<dbReference type="Pfam" id="PF01032">
    <property type="entry name" value="FecCD"/>
    <property type="match status" value="1"/>
</dbReference>
<keyword evidence="7 8" id="KW-0472">Membrane</keyword>
<keyword evidence="6 8" id="KW-1133">Transmembrane helix</keyword>
<gene>
    <name evidence="9" type="ORF">ENJ10_05370</name>
</gene>
<keyword evidence="3" id="KW-0813">Transport</keyword>
<feature type="transmembrane region" description="Helical" evidence="8">
    <location>
        <begin position="86"/>
        <end position="106"/>
    </location>
</feature>
<dbReference type="CDD" id="cd06550">
    <property type="entry name" value="TM_ABC_iron-siderophores_like"/>
    <property type="match status" value="1"/>
</dbReference>
<dbReference type="Gene3D" id="1.10.3470.10">
    <property type="entry name" value="ABC transporter involved in vitamin B12 uptake, BtuC"/>
    <property type="match status" value="1"/>
</dbReference>
<evidence type="ECO:0000256" key="6">
    <source>
        <dbReference type="ARBA" id="ARBA00022989"/>
    </source>
</evidence>
<comment type="caution">
    <text evidence="9">The sequence shown here is derived from an EMBL/GenBank/DDBJ whole genome shotgun (WGS) entry which is preliminary data.</text>
</comment>
<feature type="transmembrane region" description="Helical" evidence="8">
    <location>
        <begin position="53"/>
        <end position="74"/>
    </location>
</feature>
<keyword evidence="5 8" id="KW-0812">Transmembrane</keyword>
<dbReference type="Proteomes" id="UP000886005">
    <property type="component" value="Unassembled WGS sequence"/>
</dbReference>
<organism evidence="9">
    <name type="scientific">Caldithrix abyssi</name>
    <dbReference type="NCBI Taxonomy" id="187145"/>
    <lineage>
        <taxon>Bacteria</taxon>
        <taxon>Pseudomonadati</taxon>
        <taxon>Calditrichota</taxon>
        <taxon>Calditrichia</taxon>
        <taxon>Calditrichales</taxon>
        <taxon>Calditrichaceae</taxon>
        <taxon>Caldithrix</taxon>
    </lineage>
</organism>
<evidence type="ECO:0000256" key="5">
    <source>
        <dbReference type="ARBA" id="ARBA00022692"/>
    </source>
</evidence>
<evidence type="ECO:0000313" key="9">
    <source>
        <dbReference type="EMBL" id="HED10095.1"/>
    </source>
</evidence>
<reference evidence="9" key="1">
    <citation type="journal article" date="2020" name="mSystems">
        <title>Genome- and Community-Level Interaction Insights into Carbon Utilization and Element Cycling Functions of Hydrothermarchaeota in Hydrothermal Sediment.</title>
        <authorList>
            <person name="Zhou Z."/>
            <person name="Liu Y."/>
            <person name="Xu W."/>
            <person name="Pan J."/>
            <person name="Luo Z.H."/>
            <person name="Li M."/>
        </authorList>
    </citation>
    <scope>NUCLEOTIDE SEQUENCE [LARGE SCALE GENOMIC DNA]</scope>
    <source>
        <strain evidence="9">HyVt-456</strain>
    </source>
</reference>
<dbReference type="EMBL" id="DRLD01000149">
    <property type="protein sequence ID" value="HED10095.1"/>
    <property type="molecule type" value="Genomic_DNA"/>
</dbReference>
<dbReference type="InterPro" id="IPR000522">
    <property type="entry name" value="ABC_transptr_permease_BtuC"/>
</dbReference>
<dbReference type="GO" id="GO:0005886">
    <property type="term" value="C:plasma membrane"/>
    <property type="evidence" value="ECO:0007669"/>
    <property type="project" value="UniProtKB-SubCell"/>
</dbReference>
<evidence type="ECO:0000256" key="3">
    <source>
        <dbReference type="ARBA" id="ARBA00022448"/>
    </source>
</evidence>
<dbReference type="GO" id="GO:0022857">
    <property type="term" value="F:transmembrane transporter activity"/>
    <property type="evidence" value="ECO:0007669"/>
    <property type="project" value="InterPro"/>
</dbReference>
<evidence type="ECO:0000256" key="1">
    <source>
        <dbReference type="ARBA" id="ARBA00004651"/>
    </source>
</evidence>
<feature type="transmembrane region" description="Helical" evidence="8">
    <location>
        <begin position="276"/>
        <end position="296"/>
    </location>
</feature>
<dbReference type="AlphaFoldDB" id="A0A7V1PU46"/>
<dbReference type="PANTHER" id="PTHR30472">
    <property type="entry name" value="FERRIC ENTEROBACTIN TRANSPORT SYSTEM PERMEASE PROTEIN"/>
    <property type="match status" value="1"/>
</dbReference>
<comment type="similarity">
    <text evidence="2">Belongs to the binding-protein-dependent transport system permease family. FecCD subfamily.</text>
</comment>
<dbReference type="GO" id="GO:0033214">
    <property type="term" value="P:siderophore-iron import into cell"/>
    <property type="evidence" value="ECO:0007669"/>
    <property type="project" value="TreeGrafter"/>
</dbReference>
<evidence type="ECO:0000256" key="8">
    <source>
        <dbReference type="SAM" id="Phobius"/>
    </source>
</evidence>
<keyword evidence="4" id="KW-1003">Cell membrane</keyword>
<evidence type="ECO:0000256" key="7">
    <source>
        <dbReference type="ARBA" id="ARBA00023136"/>
    </source>
</evidence>
<feature type="transmembrane region" description="Helical" evidence="8">
    <location>
        <begin position="188"/>
        <end position="208"/>
    </location>
</feature>
<dbReference type="InterPro" id="IPR037294">
    <property type="entry name" value="ABC_BtuC-like"/>
</dbReference>
<proteinExistence type="inferred from homology"/>
<comment type="subcellular location">
    <subcellularLocation>
        <location evidence="1">Cell membrane</location>
        <topology evidence="1">Multi-pass membrane protein</topology>
    </subcellularLocation>
</comment>
<feature type="transmembrane region" description="Helical" evidence="8">
    <location>
        <begin position="303"/>
        <end position="324"/>
    </location>
</feature>
<dbReference type="PANTHER" id="PTHR30472:SF25">
    <property type="entry name" value="ABC TRANSPORTER PERMEASE PROTEIN MJ0876-RELATED"/>
    <property type="match status" value="1"/>
</dbReference>
<name>A0A7V1PU46_CALAY</name>
<evidence type="ECO:0000256" key="4">
    <source>
        <dbReference type="ARBA" id="ARBA00022475"/>
    </source>
</evidence>
<dbReference type="SUPFAM" id="SSF81345">
    <property type="entry name" value="ABC transporter involved in vitamin B12 uptake, BtuC"/>
    <property type="match status" value="1"/>
</dbReference>
<protein>
    <submittedName>
        <fullName evidence="9">Iron ABC transporter permease</fullName>
    </submittedName>
</protein>
<feature type="transmembrane region" description="Helical" evidence="8">
    <location>
        <begin position="238"/>
        <end position="264"/>
    </location>
</feature>
<feature type="transmembrane region" description="Helical" evidence="8">
    <location>
        <begin position="112"/>
        <end position="134"/>
    </location>
</feature>
<accession>A0A7V1PU46</accession>
<feature type="transmembrane region" description="Helical" evidence="8">
    <location>
        <begin position="146"/>
        <end position="168"/>
    </location>
</feature>
<sequence>MDRFFSRRFFPYWMLLFALLMLVFPFMGSQKISLVNALNDSESLDRLILVQIRLPRIIFAWSVGAGLALVGAVYQVVLRNALASPYTLGVSSGGALGAVLALKLGLVYSVGFISSVALFSIAGSLTAIGLIFFFSRYWKQASMYSIILLGVAFSFFFSAMNMLIHYLADFTETFKMMRWVMGALDVAGWAYPLTALGLTLSGAAYYLFHYRHFNVLLTGEELAQSKGVDVERLQKRSLVFGAVLAGFYVALAGPIGFVGLVIPHMIRMMFGAGHKYVFWGALMLGGLFLGLSDTIARMLIAPAEIPVGIITAFLGGPFFVFLLIRQSR</sequence>
<evidence type="ECO:0000256" key="2">
    <source>
        <dbReference type="ARBA" id="ARBA00007935"/>
    </source>
</evidence>